<organism evidence="1 2">
    <name type="scientific">Eleutherodactylus coqui</name>
    <name type="common">Puerto Rican coqui</name>
    <dbReference type="NCBI Taxonomy" id="57060"/>
    <lineage>
        <taxon>Eukaryota</taxon>
        <taxon>Metazoa</taxon>
        <taxon>Chordata</taxon>
        <taxon>Craniata</taxon>
        <taxon>Vertebrata</taxon>
        <taxon>Euteleostomi</taxon>
        <taxon>Amphibia</taxon>
        <taxon>Batrachia</taxon>
        <taxon>Anura</taxon>
        <taxon>Neobatrachia</taxon>
        <taxon>Hyloidea</taxon>
        <taxon>Eleutherodactylidae</taxon>
        <taxon>Eleutherodactylinae</taxon>
        <taxon>Eleutherodactylus</taxon>
        <taxon>Eleutherodactylus</taxon>
    </lineage>
</organism>
<keyword evidence="2" id="KW-1185">Reference proteome</keyword>
<sequence>MYFFYFPTTAIQCCLLLSRHAARKSDSFQSLVRMLSHRLQGNRSHWPTYADDKPSIFHLIASSLFLYK</sequence>
<name>A0A8J6EPN5_ELECQ</name>
<comment type="caution">
    <text evidence="1">The sequence shown here is derived from an EMBL/GenBank/DDBJ whole genome shotgun (WGS) entry which is preliminary data.</text>
</comment>
<dbReference type="AlphaFoldDB" id="A0A8J6EPN5"/>
<dbReference type="Proteomes" id="UP000770717">
    <property type="component" value="Unassembled WGS sequence"/>
</dbReference>
<reference evidence="1" key="1">
    <citation type="thesis" date="2020" institute="ProQuest LLC" country="789 East Eisenhower Parkway, Ann Arbor, MI, USA">
        <title>Comparative Genomics and Chromosome Evolution.</title>
        <authorList>
            <person name="Mudd A.B."/>
        </authorList>
    </citation>
    <scope>NUCLEOTIDE SEQUENCE</scope>
    <source>
        <strain evidence="1">HN-11 Male</strain>
        <tissue evidence="1">Kidney and liver</tissue>
    </source>
</reference>
<protein>
    <submittedName>
        <fullName evidence="1">Uncharacterized protein</fullName>
    </submittedName>
</protein>
<evidence type="ECO:0000313" key="2">
    <source>
        <dbReference type="Proteomes" id="UP000770717"/>
    </source>
</evidence>
<gene>
    <name evidence="1" type="ORF">GDO78_017437</name>
</gene>
<dbReference type="EMBL" id="WNTK01000038">
    <property type="protein sequence ID" value="KAG9472725.1"/>
    <property type="molecule type" value="Genomic_DNA"/>
</dbReference>
<accession>A0A8J6EPN5</accession>
<evidence type="ECO:0000313" key="1">
    <source>
        <dbReference type="EMBL" id="KAG9472725.1"/>
    </source>
</evidence>
<proteinExistence type="predicted"/>